<comment type="caution">
    <text evidence="1">The sequence shown here is derived from an EMBL/GenBank/DDBJ whole genome shotgun (WGS) entry which is preliminary data.</text>
</comment>
<evidence type="ECO:0000313" key="1">
    <source>
        <dbReference type="EMBL" id="PIE34015.1"/>
    </source>
</evidence>
<accession>A0A2G6KEF2</accession>
<organism evidence="1 2">
    <name type="scientific">Ilumatobacter coccineus</name>
    <dbReference type="NCBI Taxonomy" id="467094"/>
    <lineage>
        <taxon>Bacteria</taxon>
        <taxon>Bacillati</taxon>
        <taxon>Actinomycetota</taxon>
        <taxon>Acidimicrobiia</taxon>
        <taxon>Acidimicrobiales</taxon>
        <taxon>Ilumatobacteraceae</taxon>
        <taxon>Ilumatobacter</taxon>
    </lineage>
</organism>
<protein>
    <recommendedName>
        <fullName evidence="3">PglZ domain-containing protein</fullName>
    </recommendedName>
</protein>
<dbReference type="Proteomes" id="UP000230914">
    <property type="component" value="Unassembled WGS sequence"/>
</dbReference>
<sequence>MGSIVPTLLGPQSWASGLPSWMPELVADARQIVLLVLDGLGWDQLRDHESCAPTLSSMVGGPITTVAPTTTATALCSIATGLAPGEHGLVGYRIMLGGEVLNVLRWAVDGDDRRRHHLPEDIQRYPAFLGETVPVISPIELVNTSFSAAHQRGGFPVGWRASSSMPIEVRQQLADGQRFVYAYYGGIDRIAHERGFGEFYDAELKFADRLVADVLEILPPGAVLLVTADHGQVSVGSNIVYPPSSVLDLVADQSGEGRFRWLHARRGAGDDLLVAAEEAFGRQAWVVSRHQLVDEGWFGPTMSRPVMSRLGDVAVIATEPVSFHDPDDSGPFELVCRHGSMTSAEVYVPLLAGTRP</sequence>
<evidence type="ECO:0008006" key="3">
    <source>
        <dbReference type="Google" id="ProtNLM"/>
    </source>
</evidence>
<reference evidence="1 2" key="1">
    <citation type="submission" date="2017-10" db="EMBL/GenBank/DDBJ databases">
        <title>Novel microbial diversity and functional potential in the marine mammal oral microbiome.</title>
        <authorList>
            <person name="Dudek N.K."/>
            <person name="Sun C.L."/>
            <person name="Burstein D."/>
            <person name="Kantor R.S."/>
            <person name="Aliaga Goltsman D.S."/>
            <person name="Bik E.M."/>
            <person name="Thomas B.C."/>
            <person name="Banfield J.F."/>
            <person name="Relman D.A."/>
        </authorList>
    </citation>
    <scope>NUCLEOTIDE SEQUENCE [LARGE SCALE GENOMIC DNA]</scope>
    <source>
        <strain evidence="1">DOLJORAL78_61_10</strain>
    </source>
</reference>
<name>A0A2G6KEF2_9ACTN</name>
<dbReference type="EMBL" id="PDSL01000023">
    <property type="protein sequence ID" value="PIE34015.1"/>
    <property type="molecule type" value="Genomic_DNA"/>
</dbReference>
<proteinExistence type="predicted"/>
<dbReference type="Pfam" id="PF01663">
    <property type="entry name" value="Phosphodiest"/>
    <property type="match status" value="2"/>
</dbReference>
<dbReference type="AlphaFoldDB" id="A0A2G6KEF2"/>
<dbReference type="InterPro" id="IPR002591">
    <property type="entry name" value="Phosphodiest/P_Trfase"/>
</dbReference>
<dbReference type="SUPFAM" id="SSF53649">
    <property type="entry name" value="Alkaline phosphatase-like"/>
    <property type="match status" value="1"/>
</dbReference>
<evidence type="ECO:0000313" key="2">
    <source>
        <dbReference type="Proteomes" id="UP000230914"/>
    </source>
</evidence>
<dbReference type="InterPro" id="IPR017850">
    <property type="entry name" value="Alkaline_phosphatase_core_sf"/>
</dbReference>
<dbReference type="Gene3D" id="3.40.720.10">
    <property type="entry name" value="Alkaline Phosphatase, subunit A"/>
    <property type="match status" value="1"/>
</dbReference>
<gene>
    <name evidence="1" type="ORF">CSA55_01730</name>
</gene>